<evidence type="ECO:0000313" key="3">
    <source>
        <dbReference type="Proteomes" id="UP000652153"/>
    </source>
</evidence>
<keyword evidence="3" id="KW-1185">Reference proteome</keyword>
<organism evidence="2 3">
    <name type="scientific">Paenibacillus silvae</name>
    <dbReference type="NCBI Taxonomy" id="1325358"/>
    <lineage>
        <taxon>Bacteria</taxon>
        <taxon>Bacillati</taxon>
        <taxon>Bacillota</taxon>
        <taxon>Bacilli</taxon>
        <taxon>Bacillales</taxon>
        <taxon>Paenibacillaceae</taxon>
        <taxon>Paenibacillus</taxon>
    </lineage>
</organism>
<gene>
    <name evidence="2" type="ORF">GCM10008014_12370</name>
</gene>
<accession>A0ABQ1Z607</accession>
<evidence type="ECO:0000313" key="2">
    <source>
        <dbReference type="EMBL" id="GGH48445.1"/>
    </source>
</evidence>
<dbReference type="EMBL" id="BMFU01000002">
    <property type="protein sequence ID" value="GGH48445.1"/>
    <property type="molecule type" value="Genomic_DNA"/>
</dbReference>
<name>A0ABQ1Z607_9BACL</name>
<comment type="caution">
    <text evidence="2">The sequence shown here is derived from an EMBL/GenBank/DDBJ whole genome shotgun (WGS) entry which is preliminary data.</text>
</comment>
<dbReference type="Proteomes" id="UP000652153">
    <property type="component" value="Unassembled WGS sequence"/>
</dbReference>
<proteinExistence type="predicted"/>
<evidence type="ECO:0000256" key="1">
    <source>
        <dbReference type="SAM" id="MobiDB-lite"/>
    </source>
</evidence>
<protein>
    <submittedName>
        <fullName evidence="2">Uncharacterized protein</fullName>
    </submittedName>
</protein>
<sequence>MCNLFLSPKLPFAGDKGNALRYDSALHRVDNSRVTCIERTSLVHYLNLHLRADDSYEERKNVGQKAKANEVPQLPFAGDKE</sequence>
<feature type="region of interest" description="Disordered" evidence="1">
    <location>
        <begin position="57"/>
        <end position="81"/>
    </location>
</feature>
<reference evidence="3" key="1">
    <citation type="journal article" date="2019" name="Int. J. Syst. Evol. Microbiol.">
        <title>The Global Catalogue of Microorganisms (GCM) 10K type strain sequencing project: providing services to taxonomists for standard genome sequencing and annotation.</title>
        <authorList>
            <consortium name="The Broad Institute Genomics Platform"/>
            <consortium name="The Broad Institute Genome Sequencing Center for Infectious Disease"/>
            <person name="Wu L."/>
            <person name="Ma J."/>
        </authorList>
    </citation>
    <scope>NUCLEOTIDE SEQUENCE [LARGE SCALE GENOMIC DNA]</scope>
    <source>
        <strain evidence="3">CGMCC 1.12770</strain>
    </source>
</reference>